<organism evidence="3 4">
    <name type="scientific">Tissierella carlieri</name>
    <dbReference type="NCBI Taxonomy" id="689904"/>
    <lineage>
        <taxon>Bacteria</taxon>
        <taxon>Bacillati</taxon>
        <taxon>Bacillota</taxon>
        <taxon>Tissierellia</taxon>
        <taxon>Tissierellales</taxon>
        <taxon>Tissierellaceae</taxon>
        <taxon>Tissierella</taxon>
    </lineage>
</organism>
<protein>
    <submittedName>
        <fullName evidence="3">M56 family metallopeptidase</fullName>
    </submittedName>
</protein>
<dbReference type="Pfam" id="PF05569">
    <property type="entry name" value="Peptidase_M56"/>
    <property type="match status" value="1"/>
</dbReference>
<dbReference type="PANTHER" id="PTHR34978">
    <property type="entry name" value="POSSIBLE SENSOR-TRANSDUCER PROTEIN BLAR"/>
    <property type="match status" value="1"/>
</dbReference>
<feature type="transmembrane region" description="Helical" evidence="1">
    <location>
        <begin position="6"/>
        <end position="25"/>
    </location>
</feature>
<feature type="transmembrane region" description="Helical" evidence="1">
    <location>
        <begin position="114"/>
        <end position="131"/>
    </location>
</feature>
<keyword evidence="1" id="KW-0472">Membrane</keyword>
<feature type="domain" description="Peptidase M56" evidence="2">
    <location>
        <begin position="8"/>
        <end position="305"/>
    </location>
</feature>
<reference evidence="3 4" key="1">
    <citation type="submission" date="2022-06" db="EMBL/GenBank/DDBJ databases">
        <title>Isolation of gut microbiota from human fecal samples.</title>
        <authorList>
            <person name="Pamer E.G."/>
            <person name="Barat B."/>
            <person name="Waligurski E."/>
            <person name="Medina S."/>
            <person name="Paddock L."/>
            <person name="Mostad J."/>
        </authorList>
    </citation>
    <scope>NUCLEOTIDE SEQUENCE [LARGE SCALE GENOMIC DNA]</scope>
    <source>
        <strain evidence="3 4">DFI.7.95</strain>
    </source>
</reference>
<gene>
    <name evidence="3" type="ORF">NE686_21055</name>
</gene>
<sequence>MNEILKIFTSLSVSGSIIAIILFTLKCLYKNRLSKTWQYYIWLVVILRLLAPYSLQTNIVGRLFYKAEGYIENKNEITKPTILNDFEMQTPQSGETIDIQKGNTDYWNQLKDNLWLLWIGIAIMMLVRKITSYNGFVRYIKAGRYEVTNNHILKLYQSTCEGEGIKRPPMLYTNSIVTSPMVVGIIRPFIVLPNVEIKNLELQNIFLHELTHYKRMDTFYKWLTQIAVCIHWFNPLIYFISREIDKSCELSCDENIIKKLDDNGKRIYGDTLLASLRFNGNYSDTIISITLSEDARLLKERLGAIMKFSKKSKFTVALSMILAIFIFCGAVFTGAYASKSNLNNSNNLNIINIVEPQIKKSTVKTDDVSNTLNRVDEAGIELMEYSGSWEVVELLIPNMSRNGVDRITEIYNQKNQYSSKVKKKSSDYYNMSGDNVDSRALAMMQANGMWKYTEPLFPYMSNDGIDKVVILYNQKHQGQEKNPSDYYNSTINSKEKIVIDLESKNNYNIAESGSFQAKKDQILALNITSTIKGGTVDLFLFDPNGKEQRITIGYENFVKEIKLTEGLWKYNCSGIFKDGGNITVIGSIKD</sequence>
<feature type="transmembrane region" description="Helical" evidence="1">
    <location>
        <begin position="37"/>
        <end position="55"/>
    </location>
</feature>
<feature type="transmembrane region" description="Helical" evidence="1">
    <location>
        <begin position="314"/>
        <end position="337"/>
    </location>
</feature>
<evidence type="ECO:0000313" key="4">
    <source>
        <dbReference type="Proteomes" id="UP001524478"/>
    </source>
</evidence>
<evidence type="ECO:0000313" key="3">
    <source>
        <dbReference type="EMBL" id="MCQ4925598.1"/>
    </source>
</evidence>
<dbReference type="PANTHER" id="PTHR34978:SF3">
    <property type="entry name" value="SLR0241 PROTEIN"/>
    <property type="match status" value="1"/>
</dbReference>
<evidence type="ECO:0000259" key="2">
    <source>
        <dbReference type="Pfam" id="PF05569"/>
    </source>
</evidence>
<evidence type="ECO:0000256" key="1">
    <source>
        <dbReference type="SAM" id="Phobius"/>
    </source>
</evidence>
<dbReference type="CDD" id="cd07341">
    <property type="entry name" value="M56_BlaR1_MecR1_like"/>
    <property type="match status" value="1"/>
</dbReference>
<keyword evidence="1" id="KW-0812">Transmembrane</keyword>
<dbReference type="Proteomes" id="UP001524478">
    <property type="component" value="Unassembled WGS sequence"/>
</dbReference>
<dbReference type="RefSeq" id="WP_256313017.1">
    <property type="nucleotide sequence ID" value="NZ_JANGAC010000025.1"/>
</dbReference>
<name>A0ABT1SGH9_9FIRM</name>
<keyword evidence="4" id="KW-1185">Reference proteome</keyword>
<comment type="caution">
    <text evidence="3">The sequence shown here is derived from an EMBL/GenBank/DDBJ whole genome shotgun (WGS) entry which is preliminary data.</text>
</comment>
<dbReference type="EMBL" id="JANGAC010000025">
    <property type="protein sequence ID" value="MCQ4925598.1"/>
    <property type="molecule type" value="Genomic_DNA"/>
</dbReference>
<accession>A0ABT1SGH9</accession>
<dbReference type="InterPro" id="IPR052173">
    <property type="entry name" value="Beta-lactam_resp_regulator"/>
</dbReference>
<dbReference type="InterPro" id="IPR008756">
    <property type="entry name" value="Peptidase_M56"/>
</dbReference>
<keyword evidence="1" id="KW-1133">Transmembrane helix</keyword>
<proteinExistence type="predicted"/>